<comment type="caution">
    <text evidence="1">The sequence shown here is derived from an EMBL/GenBank/DDBJ whole genome shotgun (WGS) entry which is preliminary data.</text>
</comment>
<dbReference type="Proteomes" id="UP001060085">
    <property type="component" value="Linkage Group LG01"/>
</dbReference>
<name>A0ACC0CFM0_CATRO</name>
<gene>
    <name evidence="1" type="ORF">M9H77_04822</name>
</gene>
<keyword evidence="2" id="KW-1185">Reference proteome</keyword>
<accession>A0ACC0CFM0</accession>
<proteinExistence type="predicted"/>
<dbReference type="EMBL" id="CM044701">
    <property type="protein sequence ID" value="KAI5683594.1"/>
    <property type="molecule type" value="Genomic_DNA"/>
</dbReference>
<evidence type="ECO:0000313" key="1">
    <source>
        <dbReference type="EMBL" id="KAI5683594.1"/>
    </source>
</evidence>
<reference evidence="2" key="1">
    <citation type="journal article" date="2023" name="Nat. Plants">
        <title>Single-cell RNA sequencing provides a high-resolution roadmap for understanding the multicellular compartmentation of specialized metabolism.</title>
        <authorList>
            <person name="Sun S."/>
            <person name="Shen X."/>
            <person name="Li Y."/>
            <person name="Li Y."/>
            <person name="Wang S."/>
            <person name="Li R."/>
            <person name="Zhang H."/>
            <person name="Shen G."/>
            <person name="Guo B."/>
            <person name="Wei J."/>
            <person name="Xu J."/>
            <person name="St-Pierre B."/>
            <person name="Chen S."/>
            <person name="Sun C."/>
        </authorList>
    </citation>
    <scope>NUCLEOTIDE SEQUENCE [LARGE SCALE GENOMIC DNA]</scope>
</reference>
<sequence length="351" mass="38934">MVKPPSCEKLQMEEGFGRGDEDAKELRYLSKHGIGNCRAMPKKTGLRRSCGKNCRIKWNGQRTDLVHSSFSPEEEELIIKLHATIGSRWTIIAQQLPGRTDDEVKNFWNKKLKKKLTAIGIDPITHRPFSQILADYGNIGAFPKARNHFFSPNKDTMSQSLLKSEPSFSHSSDFNSHFTARIPLPAETEPSRDYLLSNSNKENPLDLLSQLQAITMVTDSSRYSNPGPSAIVPTECISASASSSPPESPPSATNKAIASSSFSWCDFLLEDAFHQTDGEQQENGAQFSVNGVIKKEGQQPTAAAGAENQNHTTIRTIEDSSSSGSFVEAMLERENEMLSDFHGLLEEPFYY</sequence>
<organism evidence="1 2">
    <name type="scientific">Catharanthus roseus</name>
    <name type="common">Madagascar periwinkle</name>
    <name type="synonym">Vinca rosea</name>
    <dbReference type="NCBI Taxonomy" id="4058"/>
    <lineage>
        <taxon>Eukaryota</taxon>
        <taxon>Viridiplantae</taxon>
        <taxon>Streptophyta</taxon>
        <taxon>Embryophyta</taxon>
        <taxon>Tracheophyta</taxon>
        <taxon>Spermatophyta</taxon>
        <taxon>Magnoliopsida</taxon>
        <taxon>eudicotyledons</taxon>
        <taxon>Gunneridae</taxon>
        <taxon>Pentapetalae</taxon>
        <taxon>asterids</taxon>
        <taxon>lamiids</taxon>
        <taxon>Gentianales</taxon>
        <taxon>Apocynaceae</taxon>
        <taxon>Rauvolfioideae</taxon>
        <taxon>Vinceae</taxon>
        <taxon>Catharanthinae</taxon>
        <taxon>Catharanthus</taxon>
    </lineage>
</organism>
<protein>
    <submittedName>
        <fullName evidence="1">Uncharacterized protein</fullName>
    </submittedName>
</protein>
<evidence type="ECO:0000313" key="2">
    <source>
        <dbReference type="Proteomes" id="UP001060085"/>
    </source>
</evidence>